<protein>
    <recommendedName>
        <fullName evidence="3">DUF5648 domain-containing protein</fullName>
    </recommendedName>
</protein>
<dbReference type="Proteomes" id="UP000185657">
    <property type="component" value="Unassembled WGS sequence"/>
</dbReference>
<proteinExistence type="predicted"/>
<evidence type="ECO:0000313" key="5">
    <source>
        <dbReference type="Proteomes" id="UP000185657"/>
    </source>
</evidence>
<evidence type="ECO:0000256" key="1">
    <source>
        <dbReference type="SAM" id="MobiDB-lite"/>
    </source>
</evidence>
<organism evidence="4 5">
    <name type="scientific">Hydrogenophaga crassostreae</name>
    <dbReference type="NCBI Taxonomy" id="1763535"/>
    <lineage>
        <taxon>Bacteria</taxon>
        <taxon>Pseudomonadati</taxon>
        <taxon>Pseudomonadota</taxon>
        <taxon>Betaproteobacteria</taxon>
        <taxon>Burkholderiales</taxon>
        <taxon>Comamonadaceae</taxon>
        <taxon>Hydrogenophaga</taxon>
    </lineage>
</organism>
<keyword evidence="5" id="KW-1185">Reference proteome</keyword>
<dbReference type="PANTHER" id="PTHR43737">
    <property type="entry name" value="BLL7424 PROTEIN"/>
    <property type="match status" value="1"/>
</dbReference>
<dbReference type="Pfam" id="PF08811">
    <property type="entry name" value="DUF1800"/>
    <property type="match status" value="1"/>
</dbReference>
<feature type="signal peptide" evidence="2">
    <location>
        <begin position="1"/>
        <end position="24"/>
    </location>
</feature>
<accession>A0ABX2U0G0</accession>
<reference evidence="4 5" key="1">
    <citation type="submission" date="2016-02" db="EMBL/GenBank/DDBJ databases">
        <title>Draft genome sequence of Hydrogenophaga sp. LPB0072.</title>
        <authorList>
            <person name="Shin S.-K."/>
            <person name="Yi H."/>
        </authorList>
    </citation>
    <scope>NUCLEOTIDE SEQUENCE [LARGE SCALE GENOMIC DNA]</scope>
    <source>
        <strain evidence="4 5">LPB0072</strain>
    </source>
</reference>
<feature type="domain" description="DUF5648" evidence="3">
    <location>
        <begin position="108"/>
        <end position="249"/>
    </location>
</feature>
<name>A0ABX2U0G0_9BURK</name>
<evidence type="ECO:0000313" key="4">
    <source>
        <dbReference type="EMBL" id="OAD39298.1"/>
    </source>
</evidence>
<dbReference type="InterPro" id="IPR043708">
    <property type="entry name" value="DUF5648"/>
</dbReference>
<evidence type="ECO:0000256" key="2">
    <source>
        <dbReference type="SAM" id="SignalP"/>
    </source>
</evidence>
<keyword evidence="2" id="KW-0732">Signal</keyword>
<dbReference type="Pfam" id="PF18885">
    <property type="entry name" value="DUF5648"/>
    <property type="match status" value="1"/>
</dbReference>
<gene>
    <name evidence="4" type="ORF">LPB72_22140</name>
</gene>
<dbReference type="RefSeq" id="WP_231943358.1">
    <property type="nucleotide sequence ID" value="NZ_CP017476.1"/>
</dbReference>
<dbReference type="EMBL" id="LVWD01000043">
    <property type="protein sequence ID" value="OAD39298.1"/>
    <property type="molecule type" value="Genomic_DNA"/>
</dbReference>
<dbReference type="PROSITE" id="PS51257">
    <property type="entry name" value="PROKAR_LIPOPROTEIN"/>
    <property type="match status" value="1"/>
</dbReference>
<dbReference type="InterPro" id="IPR014917">
    <property type="entry name" value="DUF1800"/>
</dbReference>
<evidence type="ECO:0000259" key="3">
    <source>
        <dbReference type="Pfam" id="PF18885"/>
    </source>
</evidence>
<sequence>MPRQIRLPSRFLMLFALTASTLVACGGGDESSAARPLDRTTTLSAPGDAVAPTPSTVEEKLQEAARLNSLELDTANRDAVLSPAESNAFAGKSTSLAAVRKAASRVIVWRFYNQYTGAHFFTASESERDATRANAALQHLLYEGPAFETSNQPEAGLSPVFRFYNVQTGVHFYTISELERDYISGNLSQFNFEGIAYYASKLPGEGLQALHRFLFTTRGFHFYTASASEAENVRNNLPAYRYEGVAYYIPAGSTLTPSVKEASRLLGQATFGTTDADIRSVQSLGYSGWVNDQLNMPIRNQYYDLLLQANANNNPLPSQTTLDNTIYASYITAPDQLRKRVGFALSQIMVASVDNLNPYQVRMFGGAAYLDMLEVYAFANYRELLEAVSRHAAMGQFLTYSNNCKADSKGRLPDENYAREIMQLFSIGLLTLNSDGTARMPLQETYTQTDVSQLARVFTGFRWDRPSGTSNNDPSFWRRAMVVDGKCEETGAKAFLGTTIAAGKGANESLELAMNQLASHPNVGPFIGKQLIQRLVTSNPSPAYVQRVSAVFDNNGAGVRGDLKAVVRAILLDPEARNADKITDPQWGKLREPVVKLMNWARSTRATSQDGKWAFGDLRNPSNRLGQAPLRSPSVFNFYRPGYVPPTTSIADAGLVAPEFQITNEASTIGYINYMQEVIDGKHGTRNTGVISSAYAGEISLPVDQLIHRLDILFTHGNLSANTRSKLTAALGSMNASTDALKLLRVKAAVLLIMASPEYQVQK</sequence>
<comment type="caution">
    <text evidence="4">The sequence shown here is derived from an EMBL/GenBank/DDBJ whole genome shotgun (WGS) entry which is preliminary data.</text>
</comment>
<feature type="region of interest" description="Disordered" evidence="1">
    <location>
        <begin position="30"/>
        <end position="53"/>
    </location>
</feature>
<feature type="chain" id="PRO_5047308684" description="DUF5648 domain-containing protein" evidence="2">
    <location>
        <begin position="25"/>
        <end position="763"/>
    </location>
</feature>
<dbReference type="PANTHER" id="PTHR43737:SF1">
    <property type="entry name" value="DUF1501 DOMAIN-CONTAINING PROTEIN"/>
    <property type="match status" value="1"/>
</dbReference>